<organism evidence="1">
    <name type="scientific">Staphylococcus xylosus</name>
    <dbReference type="NCBI Taxonomy" id="1288"/>
    <lineage>
        <taxon>Bacteria</taxon>
        <taxon>Bacillati</taxon>
        <taxon>Bacillota</taxon>
        <taxon>Bacilli</taxon>
        <taxon>Bacillales</taxon>
        <taxon>Staphylococcaceae</taxon>
        <taxon>Staphylococcus</taxon>
    </lineage>
</organism>
<name>A0A939SRH3_STAXY</name>
<comment type="caution">
    <text evidence="1">The sequence shown here is derived from an EMBL/GenBank/DDBJ whole genome shotgun (WGS) entry which is preliminary data.</text>
</comment>
<dbReference type="AlphaFoldDB" id="A0A939SRH3"/>
<reference evidence="1" key="1">
    <citation type="submission" date="2021-03" db="EMBL/GenBank/DDBJ databases">
        <title>Molecular epidemiology and mechanisms of colistin and carbapenem resistance in Enterobacteriaceae from clinical isolates, the environment and porcine samples in Pretoria, South Africa.</title>
        <authorList>
            <person name="Bogoshi D."/>
            <person name="Mbelle N.M."/>
            <person name="Naidoo V."/>
            <person name="Osei Sekyere J."/>
        </authorList>
    </citation>
    <scope>NUCLEOTIDE SEQUENCE</scope>
    <source>
        <strain evidence="1">ESB009</strain>
    </source>
</reference>
<dbReference type="EMBL" id="JAGETT010000048">
    <property type="protein sequence ID" value="MBO1919971.1"/>
    <property type="molecule type" value="Genomic_DNA"/>
</dbReference>
<evidence type="ECO:0000313" key="1">
    <source>
        <dbReference type="EMBL" id="MBO1919971.1"/>
    </source>
</evidence>
<protein>
    <submittedName>
        <fullName evidence="1">Uncharacterized protein</fullName>
    </submittedName>
</protein>
<accession>A0A939SRH3</accession>
<gene>
    <name evidence="1" type="ORF">J4710_07870</name>
</gene>
<proteinExistence type="predicted"/>
<sequence length="79" mass="9074">MNYKDLINEYALNDNKLAPNSIVKNILYNYKDENIVEYSIHNGKETVVILSGGFWNNGVTTALINTLENIDTNKLYMFL</sequence>